<gene>
    <name evidence="3" type="ORF">AArcSt11_09170</name>
</gene>
<keyword evidence="2" id="KW-0472">Membrane</keyword>
<keyword evidence="2" id="KW-0812">Transmembrane</keyword>
<feature type="region of interest" description="Disordered" evidence="1">
    <location>
        <begin position="123"/>
        <end position="148"/>
    </location>
</feature>
<dbReference type="Proteomes" id="UP001202674">
    <property type="component" value="Unassembled WGS sequence"/>
</dbReference>
<organism evidence="3 4">
    <name type="scientific">Natranaeroarchaeum aerophilus</name>
    <dbReference type="NCBI Taxonomy" id="2917711"/>
    <lineage>
        <taxon>Archaea</taxon>
        <taxon>Methanobacteriati</taxon>
        <taxon>Methanobacteriota</taxon>
        <taxon>Stenosarchaea group</taxon>
        <taxon>Halobacteria</taxon>
        <taxon>Halobacteriales</taxon>
        <taxon>Natronoarchaeaceae</taxon>
        <taxon>Natranaeroarchaeum</taxon>
    </lineage>
</organism>
<feature type="transmembrane region" description="Helical" evidence="2">
    <location>
        <begin position="55"/>
        <end position="76"/>
    </location>
</feature>
<feature type="transmembrane region" description="Helical" evidence="2">
    <location>
        <begin position="12"/>
        <end position="43"/>
    </location>
</feature>
<evidence type="ECO:0000256" key="2">
    <source>
        <dbReference type="SAM" id="Phobius"/>
    </source>
</evidence>
<name>A0AAE3K4X0_9EURY</name>
<evidence type="ECO:0008006" key="5">
    <source>
        <dbReference type="Google" id="ProtNLM"/>
    </source>
</evidence>
<protein>
    <recommendedName>
        <fullName evidence="5">SHOCT domain-containing protein</fullName>
    </recommendedName>
</protein>
<sequence length="148" mass="15965">MAPPDWFEDLPAWATVVVVLLGLLAVMTAASMALGVVFAAIAIGVETGSVIAGHLAGTLGLAVFAVPFLVVAWWVMGDDVDHPVDDEGDTVDELRAQYLDGEINEATFERRLEAFLDDGAELEFDASEEPDVDAEPSAPNEREREHER</sequence>
<keyword evidence="4" id="KW-1185">Reference proteome</keyword>
<dbReference type="RefSeq" id="WP_250596492.1">
    <property type="nucleotide sequence ID" value="NZ_JAKRVY010000004.1"/>
</dbReference>
<evidence type="ECO:0000256" key="1">
    <source>
        <dbReference type="SAM" id="MobiDB-lite"/>
    </source>
</evidence>
<reference evidence="3 4" key="1">
    <citation type="journal article" date="2022" name="Syst. Appl. Microbiol.">
        <title>Natronocalculus amylovorans gen. nov., sp. nov., and Natranaeroarchaeum aerophilus sp. nov., dominant culturable amylolytic natronoarchaea from hypersaline soda lakes in southwestern Siberia.</title>
        <authorList>
            <person name="Sorokin D.Y."/>
            <person name="Elcheninov A.G."/>
            <person name="Khizhniak T.V."/>
            <person name="Koenen M."/>
            <person name="Bale N.J."/>
            <person name="Damste J.S.S."/>
            <person name="Kublanov I.V."/>
        </authorList>
    </citation>
    <scope>NUCLEOTIDE SEQUENCE [LARGE SCALE GENOMIC DNA]</scope>
    <source>
        <strain evidence="3 4">AArc-St1-1</strain>
    </source>
</reference>
<evidence type="ECO:0000313" key="3">
    <source>
        <dbReference type="EMBL" id="MCL9813822.1"/>
    </source>
</evidence>
<dbReference type="AlphaFoldDB" id="A0AAE3K4X0"/>
<feature type="compositionally biased region" description="Acidic residues" evidence="1">
    <location>
        <begin position="123"/>
        <end position="134"/>
    </location>
</feature>
<evidence type="ECO:0000313" key="4">
    <source>
        <dbReference type="Proteomes" id="UP001202674"/>
    </source>
</evidence>
<dbReference type="EMBL" id="JAKRVY010000004">
    <property type="protein sequence ID" value="MCL9813822.1"/>
    <property type="molecule type" value="Genomic_DNA"/>
</dbReference>
<keyword evidence="2" id="KW-1133">Transmembrane helix</keyword>
<comment type="caution">
    <text evidence="3">The sequence shown here is derived from an EMBL/GenBank/DDBJ whole genome shotgun (WGS) entry which is preliminary data.</text>
</comment>
<accession>A0AAE3K4X0</accession>
<proteinExistence type="predicted"/>